<dbReference type="EMBL" id="CP054139">
    <property type="protein sequence ID" value="QKJ30020.1"/>
    <property type="molecule type" value="Genomic_DNA"/>
</dbReference>
<dbReference type="Proteomes" id="UP000505355">
    <property type="component" value="Chromosome"/>
</dbReference>
<dbReference type="AlphaFoldDB" id="A0A7D4UP83"/>
<feature type="transmembrane region" description="Helical" evidence="1">
    <location>
        <begin position="267"/>
        <end position="288"/>
    </location>
</feature>
<gene>
    <name evidence="2" type="ORF">HQ865_09705</name>
</gene>
<name>A0A7D4UP83_9SPHI</name>
<evidence type="ECO:0008006" key="4">
    <source>
        <dbReference type="Google" id="ProtNLM"/>
    </source>
</evidence>
<keyword evidence="1" id="KW-0472">Membrane</keyword>
<keyword evidence="1" id="KW-0812">Transmembrane</keyword>
<feature type="transmembrane region" description="Helical" evidence="1">
    <location>
        <begin position="461"/>
        <end position="482"/>
    </location>
</feature>
<accession>A0A7D4UP83</accession>
<protein>
    <recommendedName>
        <fullName evidence="4">PepSY domain-containing protein</fullName>
    </recommendedName>
</protein>
<reference evidence="2 3" key="1">
    <citation type="submission" date="2020-05" db="EMBL/GenBank/DDBJ databases">
        <title>Mucilaginibacter mali sp. nov.</title>
        <authorList>
            <person name="Kim H.S."/>
            <person name="Lee K.C."/>
            <person name="Suh M.K."/>
            <person name="Kim J.-S."/>
            <person name="Han K.-I."/>
            <person name="Eom M.K."/>
            <person name="Shin Y.K."/>
            <person name="Lee J.-S."/>
        </authorList>
    </citation>
    <scope>NUCLEOTIDE SEQUENCE [LARGE SCALE GENOMIC DNA]</scope>
    <source>
        <strain evidence="2 3">G2-14</strain>
    </source>
</reference>
<evidence type="ECO:0000313" key="3">
    <source>
        <dbReference type="Proteomes" id="UP000505355"/>
    </source>
</evidence>
<keyword evidence="3" id="KW-1185">Reference proteome</keyword>
<organism evidence="2 3">
    <name type="scientific">Mucilaginibacter mali</name>
    <dbReference type="NCBI Taxonomy" id="2740462"/>
    <lineage>
        <taxon>Bacteria</taxon>
        <taxon>Pseudomonadati</taxon>
        <taxon>Bacteroidota</taxon>
        <taxon>Sphingobacteriia</taxon>
        <taxon>Sphingobacteriales</taxon>
        <taxon>Sphingobacteriaceae</taxon>
        <taxon>Mucilaginibacter</taxon>
    </lineage>
</organism>
<proteinExistence type="predicted"/>
<feature type="transmembrane region" description="Helical" evidence="1">
    <location>
        <begin position="214"/>
        <end position="239"/>
    </location>
</feature>
<dbReference type="Pfam" id="PF03929">
    <property type="entry name" value="PepSY_TM"/>
    <property type="match status" value="1"/>
</dbReference>
<dbReference type="KEGG" id="mmab:HQ865_09705"/>
<sequence length="485" mass="56496">MEKTNNKLQRSFYKWHRILGLIALVPIMGWTLSGLSHPFMSNWFRPFIPQESYTLPTIAEMKPALSLTQVLDQNHINELRNFGLVRFKGQTYYQILQKDSVCNYYSATDGKLLPGADKSYAVYLARYFTQDSVSKIRSISLQTKFDAQYQPINRLLPVWKVSLDRPDGMDIYIETSQSRMGTFNNNTRKVMLGVFEQMHTWDFMADWFGDSFRLIFLNCVVGILFLSLISGVVIYGFFWKRFKEIAQKRKAKGTDYRRITHRYHRQLGLIMSFIMLLFFSSALFHLLVKLHNIQPAHTEYEQLINRSELKSDNLHLPIADTLATKQALVKMYDEDVYYQVTDYKKNIHYYSTVDGAESPYGDINFAEYLAYFYRHKPGDREEKINMKAEPVRQFTNEYGFINKRLPVVKVSYPGNDNWYVETSTGKLATHVAGIDRAEGLSFIFLHKFFWMTWAGKDIRDVVSILCALSILIVALLGFAAFIKTK</sequence>
<feature type="transmembrane region" description="Helical" evidence="1">
    <location>
        <begin position="21"/>
        <end position="40"/>
    </location>
</feature>
<dbReference type="RefSeq" id="WP_173414710.1">
    <property type="nucleotide sequence ID" value="NZ_CP054139.1"/>
</dbReference>
<evidence type="ECO:0000313" key="2">
    <source>
        <dbReference type="EMBL" id="QKJ30020.1"/>
    </source>
</evidence>
<evidence type="ECO:0000256" key="1">
    <source>
        <dbReference type="SAM" id="Phobius"/>
    </source>
</evidence>
<dbReference type="InterPro" id="IPR005625">
    <property type="entry name" value="PepSY-ass_TM"/>
</dbReference>
<keyword evidence="1" id="KW-1133">Transmembrane helix</keyword>